<evidence type="ECO:0000313" key="1">
    <source>
        <dbReference type="EMBL" id="PPD57991.1"/>
    </source>
</evidence>
<organism evidence="1 2">
    <name type="scientific">Dehalogenimonas etheniformans</name>
    <dbReference type="NCBI Taxonomy" id="1536648"/>
    <lineage>
        <taxon>Bacteria</taxon>
        <taxon>Bacillati</taxon>
        <taxon>Chloroflexota</taxon>
        <taxon>Dehalococcoidia</taxon>
        <taxon>Dehalococcoidales</taxon>
        <taxon>Dehalococcoidaceae</taxon>
        <taxon>Dehalogenimonas</taxon>
    </lineage>
</organism>
<dbReference type="EMBL" id="JQAN02000010">
    <property type="protein sequence ID" value="PPD57991.1"/>
    <property type="molecule type" value="Genomic_DNA"/>
</dbReference>
<name>A0A2P5P6Q8_9CHLR</name>
<gene>
    <name evidence="1" type="ORF">JP09_006795</name>
</gene>
<accession>A0A2P5P6Q8</accession>
<sequence>MYLVIQKHARVFKWKVVAMFIVEIFAGRTFTSPRGIIGTLPNVVNYLTTAITGNRYPMGRFLGNFANGTSK</sequence>
<dbReference type="Proteomes" id="UP000235653">
    <property type="component" value="Unassembled WGS sequence"/>
</dbReference>
<keyword evidence="2" id="KW-1185">Reference proteome</keyword>
<protein>
    <submittedName>
        <fullName evidence="1">Uncharacterized protein</fullName>
    </submittedName>
</protein>
<comment type="caution">
    <text evidence="1">The sequence shown here is derived from an EMBL/GenBank/DDBJ whole genome shotgun (WGS) entry which is preliminary data.</text>
</comment>
<proteinExistence type="predicted"/>
<reference evidence="1 2" key="1">
    <citation type="journal article" date="2017" name="ISME J.">
        <title>Grape pomace compost harbors organohalide-respiring Dehalogenimonas species with novel reductive dehalogenase genes.</title>
        <authorList>
            <person name="Yang Y."/>
            <person name="Higgins S.A."/>
            <person name="Yan J."/>
            <person name="Simsir B."/>
            <person name="Chourey K."/>
            <person name="Iyer R."/>
            <person name="Hettich R.L."/>
            <person name="Baldwin B."/>
            <person name="Ogles D.M."/>
            <person name="Loffler F.E."/>
        </authorList>
    </citation>
    <scope>NUCLEOTIDE SEQUENCE [LARGE SCALE GENOMIC DNA]</scope>
    <source>
        <strain evidence="1 2">GP</strain>
    </source>
</reference>
<evidence type="ECO:0000313" key="2">
    <source>
        <dbReference type="Proteomes" id="UP000235653"/>
    </source>
</evidence>
<dbReference type="AlphaFoldDB" id="A0A2P5P6Q8"/>